<evidence type="ECO:0000256" key="4">
    <source>
        <dbReference type="ARBA" id="ARBA00048342"/>
    </source>
</evidence>
<evidence type="ECO:0000256" key="3">
    <source>
        <dbReference type="ARBA" id="ARBA00048266"/>
    </source>
</evidence>
<dbReference type="EMBL" id="CAUJNA010003649">
    <property type="protein sequence ID" value="CAJ1406896.1"/>
    <property type="molecule type" value="Genomic_DNA"/>
</dbReference>
<dbReference type="PANTHER" id="PTHR45846">
    <property type="entry name" value="TRNA-DIHYDROURIDINE(47) SYNTHASE [NAD(P)(+)]-LIKE"/>
    <property type="match status" value="1"/>
</dbReference>
<evidence type="ECO:0000256" key="5">
    <source>
        <dbReference type="ARBA" id="ARBA00049447"/>
    </source>
</evidence>
<gene>
    <name evidence="8" type="ORF">EVOR1521_LOCUS28730</name>
</gene>
<dbReference type="GO" id="GO:0003723">
    <property type="term" value="F:RNA binding"/>
    <property type="evidence" value="ECO:0007669"/>
    <property type="project" value="TreeGrafter"/>
</dbReference>
<comment type="caution">
    <text evidence="8">The sequence shown here is derived from an EMBL/GenBank/DDBJ whole genome shotgun (WGS) entry which is preliminary data.</text>
</comment>
<name>A0AA36NJT6_9DINO</name>
<feature type="domain" description="DUS-like FMN-binding" evidence="7">
    <location>
        <begin position="3"/>
        <end position="277"/>
    </location>
</feature>
<accession>A0AA36NJT6</accession>
<dbReference type="AlphaFoldDB" id="A0AA36NJT6"/>
<dbReference type="SUPFAM" id="SSF51395">
    <property type="entry name" value="FMN-linked oxidoreductases"/>
    <property type="match status" value="1"/>
</dbReference>
<dbReference type="PANTHER" id="PTHR45846:SF1">
    <property type="entry name" value="TRNA-DIHYDROURIDINE(47) SYNTHASE [NAD(P)(+)]-LIKE"/>
    <property type="match status" value="1"/>
</dbReference>
<evidence type="ECO:0000256" key="2">
    <source>
        <dbReference type="ARBA" id="ARBA00012376"/>
    </source>
</evidence>
<dbReference type="GO" id="GO:0102265">
    <property type="term" value="F:tRNA-dihydrouridine47 synthase activity"/>
    <property type="evidence" value="ECO:0007669"/>
    <property type="project" value="UniProtKB-EC"/>
</dbReference>
<evidence type="ECO:0000256" key="6">
    <source>
        <dbReference type="ARBA" id="ARBA00049513"/>
    </source>
</evidence>
<dbReference type="EC" id="1.3.1.89" evidence="2"/>
<reference evidence="8" key="1">
    <citation type="submission" date="2023-08" db="EMBL/GenBank/DDBJ databases">
        <authorList>
            <person name="Chen Y."/>
            <person name="Shah S."/>
            <person name="Dougan E. K."/>
            <person name="Thang M."/>
            <person name="Chan C."/>
        </authorList>
    </citation>
    <scope>NUCLEOTIDE SEQUENCE</scope>
</reference>
<dbReference type="InterPro" id="IPR035587">
    <property type="entry name" value="DUS-like_FMN-bd"/>
</dbReference>
<dbReference type="Gene3D" id="3.20.20.70">
    <property type="entry name" value="Aldolase class I"/>
    <property type="match status" value="1"/>
</dbReference>
<evidence type="ECO:0000259" key="7">
    <source>
        <dbReference type="Pfam" id="PF01207"/>
    </source>
</evidence>
<organism evidence="8 9">
    <name type="scientific">Effrenium voratum</name>
    <dbReference type="NCBI Taxonomy" id="2562239"/>
    <lineage>
        <taxon>Eukaryota</taxon>
        <taxon>Sar</taxon>
        <taxon>Alveolata</taxon>
        <taxon>Dinophyceae</taxon>
        <taxon>Suessiales</taxon>
        <taxon>Symbiodiniaceae</taxon>
        <taxon>Effrenium</taxon>
    </lineage>
</organism>
<protein>
    <recommendedName>
        <fullName evidence="2">tRNA-dihydrouridine(47) synthase [NAD(P)(+)]</fullName>
        <ecNumber evidence="2">1.3.1.89</ecNumber>
    </recommendedName>
</protein>
<dbReference type="Pfam" id="PF01207">
    <property type="entry name" value="Dus"/>
    <property type="match status" value="1"/>
</dbReference>
<comment type="catalytic activity">
    <reaction evidence="6">
        <text>5,6-dihydrouridine(47) in tRNA + NADP(+) = uridine(47) in tRNA + NADPH + H(+)</text>
        <dbReference type="Rhea" id="RHEA:53360"/>
        <dbReference type="Rhea" id="RHEA-COMP:13539"/>
        <dbReference type="Rhea" id="RHEA-COMP:13540"/>
        <dbReference type="ChEBI" id="CHEBI:15378"/>
        <dbReference type="ChEBI" id="CHEBI:57783"/>
        <dbReference type="ChEBI" id="CHEBI:58349"/>
        <dbReference type="ChEBI" id="CHEBI:65315"/>
        <dbReference type="ChEBI" id="CHEBI:74443"/>
        <dbReference type="EC" id="1.3.1.89"/>
    </reaction>
    <physiologicalReaction direction="right-to-left" evidence="6">
        <dbReference type="Rhea" id="RHEA:53362"/>
    </physiologicalReaction>
</comment>
<proteinExistence type="inferred from homology"/>
<keyword evidence="9" id="KW-1185">Reference proteome</keyword>
<comment type="catalytic activity">
    <reaction evidence="5">
        <text>a 5,6-dihydrouridine in mRNA + NADP(+) = a uridine in mRNA + NADPH + H(+)</text>
        <dbReference type="Rhea" id="RHEA:69855"/>
        <dbReference type="Rhea" id="RHEA-COMP:14658"/>
        <dbReference type="Rhea" id="RHEA-COMP:17789"/>
        <dbReference type="ChEBI" id="CHEBI:15378"/>
        <dbReference type="ChEBI" id="CHEBI:57783"/>
        <dbReference type="ChEBI" id="CHEBI:58349"/>
        <dbReference type="ChEBI" id="CHEBI:65315"/>
        <dbReference type="ChEBI" id="CHEBI:74443"/>
    </reaction>
    <physiologicalReaction direction="right-to-left" evidence="5">
        <dbReference type="Rhea" id="RHEA:69857"/>
    </physiologicalReaction>
</comment>
<evidence type="ECO:0000313" key="9">
    <source>
        <dbReference type="Proteomes" id="UP001178507"/>
    </source>
</evidence>
<comment type="catalytic activity">
    <reaction evidence="3">
        <text>5,6-dihydrouridine(47) in tRNA + NAD(+) = uridine(47) in tRNA + NADH + H(+)</text>
        <dbReference type="Rhea" id="RHEA:53364"/>
        <dbReference type="Rhea" id="RHEA-COMP:13539"/>
        <dbReference type="Rhea" id="RHEA-COMP:13540"/>
        <dbReference type="ChEBI" id="CHEBI:15378"/>
        <dbReference type="ChEBI" id="CHEBI:57540"/>
        <dbReference type="ChEBI" id="CHEBI:57945"/>
        <dbReference type="ChEBI" id="CHEBI:65315"/>
        <dbReference type="ChEBI" id="CHEBI:74443"/>
        <dbReference type="EC" id="1.3.1.89"/>
    </reaction>
    <physiologicalReaction direction="right-to-left" evidence="3">
        <dbReference type="Rhea" id="RHEA:53366"/>
    </physiologicalReaction>
</comment>
<dbReference type="CDD" id="cd02801">
    <property type="entry name" value="DUS_like_FMN"/>
    <property type="match status" value="1"/>
</dbReference>
<dbReference type="InterPro" id="IPR013785">
    <property type="entry name" value="Aldolase_TIM"/>
</dbReference>
<dbReference type="Proteomes" id="UP001178507">
    <property type="component" value="Unassembled WGS sequence"/>
</dbReference>
<comment type="catalytic activity">
    <reaction evidence="4">
        <text>a 5,6-dihydrouridine in mRNA + NAD(+) = a uridine in mRNA + NADH + H(+)</text>
        <dbReference type="Rhea" id="RHEA:69851"/>
        <dbReference type="Rhea" id="RHEA-COMP:14658"/>
        <dbReference type="Rhea" id="RHEA-COMP:17789"/>
        <dbReference type="ChEBI" id="CHEBI:15378"/>
        <dbReference type="ChEBI" id="CHEBI:57540"/>
        <dbReference type="ChEBI" id="CHEBI:57945"/>
        <dbReference type="ChEBI" id="CHEBI:65315"/>
        <dbReference type="ChEBI" id="CHEBI:74443"/>
    </reaction>
    <physiologicalReaction direction="right-to-left" evidence="4">
        <dbReference type="Rhea" id="RHEA:69853"/>
    </physiologicalReaction>
</comment>
<evidence type="ECO:0000313" key="8">
    <source>
        <dbReference type="EMBL" id="CAJ1406896.1"/>
    </source>
</evidence>
<sequence>MVLAPMEQVTDCAFRRLCFELGASFTWTEMVRAAALLRQNNSTTSRIDTLDASTPTGVQLLVSSPEELQKSLELLEERAQSDKPHWARGIHGIDLNFGCPSPHIINDGLGPAMLNRPQLLRELFEILAQWRGTTSLPVGAIGAKMRLGLNEDEERREVYLRAVRYAKGRLDYIVLHPRHAREESKKSAARWEHIRKAKEVAGNRLAVIGNGDVWARADAVRMLRETGCDAVMVARGATRTAGAIFDPSWDDSDAATAQRAAATESRLAELTGQFGVRSKIAEYHKESFRRVRARGSRRALRLLWEELNWWLMRVTWLCTEGRRDVDHPHQTAFCRARRQTSFGKGPYISSCTGQLRRPSLERSGWCFAKEHRQLEEPISAEERQGCVTKFFAEEVRIQPLGAG</sequence>
<comment type="similarity">
    <text evidence="1">Belongs to the Dus family. Dus3 subfamily.</text>
</comment>
<evidence type="ECO:0000256" key="1">
    <source>
        <dbReference type="ARBA" id="ARBA00005451"/>
    </source>
</evidence>